<dbReference type="GO" id="GO:0005524">
    <property type="term" value="F:ATP binding"/>
    <property type="evidence" value="ECO:0007669"/>
    <property type="project" value="UniProtKB-UniRule"/>
</dbReference>
<reference evidence="13" key="1">
    <citation type="submission" date="2021-06" db="EMBL/GenBank/DDBJ databases">
        <authorList>
            <consortium name="DOE Joint Genome Institute"/>
            <person name="Mondo S.J."/>
            <person name="Amses K.R."/>
            <person name="Simmons D.R."/>
            <person name="Longcore J.E."/>
            <person name="Seto K."/>
            <person name="Alves G.H."/>
            <person name="Bonds A.E."/>
            <person name="Quandt C.A."/>
            <person name="Davis W.J."/>
            <person name="Chang Y."/>
            <person name="Letcher P.M."/>
            <person name="Powell M.J."/>
            <person name="Kuo A."/>
            <person name="Labutti K."/>
            <person name="Pangilinan J."/>
            <person name="Andreopoulos W."/>
            <person name="Tritt A."/>
            <person name="Riley R."/>
            <person name="Hundley H."/>
            <person name="Johnson J."/>
            <person name="Lipzen A."/>
            <person name="Barry K."/>
            <person name="Berbee M.L."/>
            <person name="Buchler N.E."/>
            <person name="Grigoriev I.V."/>
            <person name="Spatafora J.W."/>
            <person name="Stajich J.E."/>
            <person name="James T.Y."/>
        </authorList>
    </citation>
    <scope>NUCLEOTIDE SEQUENCE</scope>
    <source>
        <strain evidence="13">AG</strain>
    </source>
</reference>
<dbReference type="PROSITE" id="PS00107">
    <property type="entry name" value="PROTEIN_KINASE_ATP"/>
    <property type="match status" value="1"/>
</dbReference>
<dbReference type="CDD" id="cd13994">
    <property type="entry name" value="STKc_HAL4_like"/>
    <property type="match status" value="1"/>
</dbReference>
<evidence type="ECO:0000256" key="4">
    <source>
        <dbReference type="ARBA" id="ARBA00022741"/>
    </source>
</evidence>
<keyword evidence="5" id="KW-0418">Kinase</keyword>
<evidence type="ECO:0000256" key="1">
    <source>
        <dbReference type="ARBA" id="ARBA00012513"/>
    </source>
</evidence>
<organism evidence="13 14">
    <name type="scientific">Umbelopsis ramanniana AG</name>
    <dbReference type="NCBI Taxonomy" id="1314678"/>
    <lineage>
        <taxon>Eukaryota</taxon>
        <taxon>Fungi</taxon>
        <taxon>Fungi incertae sedis</taxon>
        <taxon>Mucoromycota</taxon>
        <taxon>Mucoromycotina</taxon>
        <taxon>Umbelopsidomycetes</taxon>
        <taxon>Umbelopsidales</taxon>
        <taxon>Umbelopsidaceae</taxon>
        <taxon>Umbelopsis</taxon>
    </lineage>
</organism>
<evidence type="ECO:0000313" key="14">
    <source>
        <dbReference type="Proteomes" id="UP001206595"/>
    </source>
</evidence>
<dbReference type="AlphaFoldDB" id="A0AAD5EJ65"/>
<evidence type="ECO:0000256" key="11">
    <source>
        <dbReference type="SAM" id="MobiDB-lite"/>
    </source>
</evidence>
<comment type="catalytic activity">
    <reaction evidence="7">
        <text>L-threonyl-[protein] + ATP = O-phospho-L-threonyl-[protein] + ADP + H(+)</text>
        <dbReference type="Rhea" id="RHEA:46608"/>
        <dbReference type="Rhea" id="RHEA-COMP:11060"/>
        <dbReference type="Rhea" id="RHEA-COMP:11605"/>
        <dbReference type="ChEBI" id="CHEBI:15378"/>
        <dbReference type="ChEBI" id="CHEBI:30013"/>
        <dbReference type="ChEBI" id="CHEBI:30616"/>
        <dbReference type="ChEBI" id="CHEBI:61977"/>
        <dbReference type="ChEBI" id="CHEBI:456216"/>
        <dbReference type="EC" id="2.7.11.1"/>
    </reaction>
</comment>
<dbReference type="GO" id="GO:0004674">
    <property type="term" value="F:protein serine/threonine kinase activity"/>
    <property type="evidence" value="ECO:0007669"/>
    <property type="project" value="UniProtKB-KW"/>
</dbReference>
<dbReference type="GeneID" id="75910620"/>
<dbReference type="SUPFAM" id="SSF56112">
    <property type="entry name" value="Protein kinase-like (PK-like)"/>
    <property type="match status" value="1"/>
</dbReference>
<evidence type="ECO:0000256" key="6">
    <source>
        <dbReference type="ARBA" id="ARBA00022840"/>
    </source>
</evidence>
<dbReference type="RefSeq" id="XP_051449243.1">
    <property type="nucleotide sequence ID" value="XM_051585271.1"/>
</dbReference>
<dbReference type="GO" id="GO:0005829">
    <property type="term" value="C:cytosol"/>
    <property type="evidence" value="ECO:0007669"/>
    <property type="project" value="TreeGrafter"/>
</dbReference>
<dbReference type="SMART" id="SM00220">
    <property type="entry name" value="S_TKc"/>
    <property type="match status" value="1"/>
</dbReference>
<evidence type="ECO:0000256" key="5">
    <source>
        <dbReference type="ARBA" id="ARBA00022777"/>
    </source>
</evidence>
<dbReference type="Gene3D" id="1.10.510.10">
    <property type="entry name" value="Transferase(Phosphotransferase) domain 1"/>
    <property type="match status" value="1"/>
</dbReference>
<sequence length="399" mass="44680">MAGGAITDSNKDSQLRPSDSGAVVSSSRTSTLSSTDPNKPKHVKKLSFVNKFLHPNGTPSVSRQSTMEYNSTDGHHEKHKSSTHQAPSVASAVESTSLLSKYGVCERGSIGKGATAVVRLAHKLDKTSKTEKLYAVKEYRKRRKGESEKSYMKKLTSEFCISSTFRHRNVVETVDLVMDEQKRWCIVMEYCYGGDLFTAIKAGQMTETEINCNFRQLLDGIKYLHSVGVAHRDLKPENLLLAGNCLKITDFGVSDVVQMTWEKKRHLSDGVYGSEPYIAPEIWAKEPYDAIKVDIWSSAIIFYSMQAGSIPWRVSKQDDPNYHLYVKARESRAFEPFTKLPAGSAPTMYNMLDPNAAERPSIDQVLQDSWIQTIPVCRGNYDDTGMEHIHTKHLATAKK</sequence>
<comment type="similarity">
    <text evidence="10">Belongs to the protein kinase superfamily.</text>
</comment>
<dbReference type="InterPro" id="IPR008271">
    <property type="entry name" value="Ser/Thr_kinase_AS"/>
</dbReference>
<dbReference type="PANTHER" id="PTHR24343:SF558">
    <property type="entry name" value="PROTEIN KINASE DOMAIN-CONTAINING PROTEIN"/>
    <property type="match status" value="1"/>
</dbReference>
<evidence type="ECO:0000256" key="9">
    <source>
        <dbReference type="PROSITE-ProRule" id="PRU10141"/>
    </source>
</evidence>
<evidence type="ECO:0000256" key="7">
    <source>
        <dbReference type="ARBA" id="ARBA00047899"/>
    </source>
</evidence>
<keyword evidence="14" id="KW-1185">Reference proteome</keyword>
<gene>
    <name evidence="13" type="ORF">K450DRAFT_218814</name>
</gene>
<evidence type="ECO:0000259" key="12">
    <source>
        <dbReference type="PROSITE" id="PS50011"/>
    </source>
</evidence>
<dbReference type="PROSITE" id="PS00108">
    <property type="entry name" value="PROTEIN_KINASE_ST"/>
    <property type="match status" value="1"/>
</dbReference>
<dbReference type="InterPro" id="IPR017441">
    <property type="entry name" value="Protein_kinase_ATP_BS"/>
</dbReference>
<dbReference type="EC" id="2.7.11.1" evidence="1"/>
<comment type="caution">
    <text evidence="13">The sequence shown here is derived from an EMBL/GenBank/DDBJ whole genome shotgun (WGS) entry which is preliminary data.</text>
</comment>
<keyword evidence="6 9" id="KW-0067">ATP-binding</keyword>
<dbReference type="Proteomes" id="UP001206595">
    <property type="component" value="Unassembled WGS sequence"/>
</dbReference>
<dbReference type="InterPro" id="IPR011009">
    <property type="entry name" value="Kinase-like_dom_sf"/>
</dbReference>
<evidence type="ECO:0000256" key="8">
    <source>
        <dbReference type="ARBA" id="ARBA00048679"/>
    </source>
</evidence>
<feature type="region of interest" description="Disordered" evidence="11">
    <location>
        <begin position="1"/>
        <end position="90"/>
    </location>
</feature>
<keyword evidence="2 10" id="KW-0723">Serine/threonine-protein kinase</keyword>
<dbReference type="GO" id="GO:0030003">
    <property type="term" value="P:intracellular monoatomic cation homeostasis"/>
    <property type="evidence" value="ECO:0007669"/>
    <property type="project" value="TreeGrafter"/>
</dbReference>
<feature type="compositionally biased region" description="Low complexity" evidence="11">
    <location>
        <begin position="25"/>
        <end position="35"/>
    </location>
</feature>
<reference evidence="13" key="2">
    <citation type="journal article" date="2022" name="Proc. Natl. Acad. Sci. U.S.A.">
        <title>Diploid-dominant life cycles characterize the early evolution of Fungi.</title>
        <authorList>
            <person name="Amses K.R."/>
            <person name="Simmons D.R."/>
            <person name="Longcore J.E."/>
            <person name="Mondo S.J."/>
            <person name="Seto K."/>
            <person name="Jeronimo G.H."/>
            <person name="Bonds A.E."/>
            <person name="Quandt C.A."/>
            <person name="Davis W.J."/>
            <person name="Chang Y."/>
            <person name="Federici B.A."/>
            <person name="Kuo A."/>
            <person name="LaButti K."/>
            <person name="Pangilinan J."/>
            <person name="Andreopoulos W."/>
            <person name="Tritt A."/>
            <person name="Riley R."/>
            <person name="Hundley H."/>
            <person name="Johnson J."/>
            <person name="Lipzen A."/>
            <person name="Barry K."/>
            <person name="Lang B.F."/>
            <person name="Cuomo C.A."/>
            <person name="Buchler N.E."/>
            <person name="Grigoriev I.V."/>
            <person name="Spatafora J.W."/>
            <person name="Stajich J.E."/>
            <person name="James T.Y."/>
        </authorList>
    </citation>
    <scope>NUCLEOTIDE SEQUENCE</scope>
    <source>
        <strain evidence="13">AG</strain>
    </source>
</reference>
<dbReference type="InterPro" id="IPR000719">
    <property type="entry name" value="Prot_kinase_dom"/>
</dbReference>
<dbReference type="PROSITE" id="PS50011">
    <property type="entry name" value="PROTEIN_KINASE_DOM"/>
    <property type="match status" value="1"/>
</dbReference>
<feature type="compositionally biased region" description="Polar residues" evidence="11">
    <location>
        <begin position="57"/>
        <end position="72"/>
    </location>
</feature>
<evidence type="ECO:0000256" key="10">
    <source>
        <dbReference type="RuleBase" id="RU000304"/>
    </source>
</evidence>
<comment type="catalytic activity">
    <reaction evidence="8">
        <text>L-seryl-[protein] + ATP = O-phospho-L-seryl-[protein] + ADP + H(+)</text>
        <dbReference type="Rhea" id="RHEA:17989"/>
        <dbReference type="Rhea" id="RHEA-COMP:9863"/>
        <dbReference type="Rhea" id="RHEA-COMP:11604"/>
        <dbReference type="ChEBI" id="CHEBI:15378"/>
        <dbReference type="ChEBI" id="CHEBI:29999"/>
        <dbReference type="ChEBI" id="CHEBI:30616"/>
        <dbReference type="ChEBI" id="CHEBI:83421"/>
        <dbReference type="ChEBI" id="CHEBI:456216"/>
        <dbReference type="EC" id="2.7.11.1"/>
    </reaction>
</comment>
<dbReference type="EMBL" id="MU620893">
    <property type="protein sequence ID" value="KAI8584239.1"/>
    <property type="molecule type" value="Genomic_DNA"/>
</dbReference>
<evidence type="ECO:0000313" key="13">
    <source>
        <dbReference type="EMBL" id="KAI8584239.1"/>
    </source>
</evidence>
<accession>A0AAD5EJ65</accession>
<protein>
    <recommendedName>
        <fullName evidence="1">non-specific serine/threonine protein kinase</fullName>
        <ecNumber evidence="1">2.7.11.1</ecNumber>
    </recommendedName>
</protein>
<keyword evidence="3" id="KW-0808">Transferase</keyword>
<proteinExistence type="inferred from homology"/>
<feature type="binding site" evidence="9">
    <location>
        <position position="137"/>
    </location>
    <ligand>
        <name>ATP</name>
        <dbReference type="ChEBI" id="CHEBI:30616"/>
    </ligand>
</feature>
<evidence type="ECO:0000256" key="2">
    <source>
        <dbReference type="ARBA" id="ARBA00022527"/>
    </source>
</evidence>
<feature type="domain" description="Protein kinase" evidence="12">
    <location>
        <begin position="104"/>
        <end position="371"/>
    </location>
</feature>
<keyword evidence="4 9" id="KW-0547">Nucleotide-binding</keyword>
<dbReference type="PANTHER" id="PTHR24343">
    <property type="entry name" value="SERINE/THREONINE KINASE"/>
    <property type="match status" value="1"/>
</dbReference>
<evidence type="ECO:0000256" key="3">
    <source>
        <dbReference type="ARBA" id="ARBA00022679"/>
    </source>
</evidence>
<dbReference type="Pfam" id="PF00069">
    <property type="entry name" value="Pkinase"/>
    <property type="match status" value="1"/>
</dbReference>
<name>A0AAD5EJ65_UMBRA</name>